<reference evidence="11" key="1">
    <citation type="journal article" date="2019" name="Int. J. Syst. Evol. Microbiol.">
        <title>The Global Catalogue of Microorganisms (GCM) 10K type strain sequencing project: providing services to taxonomists for standard genome sequencing and annotation.</title>
        <authorList>
            <consortium name="The Broad Institute Genomics Platform"/>
            <consortium name="The Broad Institute Genome Sequencing Center for Infectious Disease"/>
            <person name="Wu L."/>
            <person name="Ma J."/>
        </authorList>
    </citation>
    <scope>NUCLEOTIDE SEQUENCE [LARGE SCALE GENOMIC DNA]</scope>
    <source>
        <strain evidence="11">CCUG 66188</strain>
    </source>
</reference>
<keyword evidence="7 8" id="KW-0472">Membrane</keyword>
<feature type="domain" description="ABC transmembrane type-1" evidence="9">
    <location>
        <begin position="55"/>
        <end position="246"/>
    </location>
</feature>
<evidence type="ECO:0000256" key="7">
    <source>
        <dbReference type="ARBA" id="ARBA00023136"/>
    </source>
</evidence>
<comment type="caution">
    <text evidence="10">The sequence shown here is derived from an EMBL/GenBank/DDBJ whole genome shotgun (WGS) entry which is preliminary data.</text>
</comment>
<dbReference type="EMBL" id="JBHSWG010000004">
    <property type="protein sequence ID" value="MFC6762439.1"/>
    <property type="molecule type" value="Genomic_DNA"/>
</dbReference>
<evidence type="ECO:0000313" key="11">
    <source>
        <dbReference type="Proteomes" id="UP001596353"/>
    </source>
</evidence>
<dbReference type="SUPFAM" id="SSF161098">
    <property type="entry name" value="MetI-like"/>
    <property type="match status" value="1"/>
</dbReference>
<keyword evidence="11" id="KW-1185">Reference proteome</keyword>
<evidence type="ECO:0000256" key="2">
    <source>
        <dbReference type="ARBA" id="ARBA00022448"/>
    </source>
</evidence>
<evidence type="ECO:0000256" key="6">
    <source>
        <dbReference type="ARBA" id="ARBA00022989"/>
    </source>
</evidence>
<dbReference type="InterPro" id="IPR035906">
    <property type="entry name" value="MetI-like_sf"/>
</dbReference>
<feature type="transmembrane region" description="Helical" evidence="8">
    <location>
        <begin position="7"/>
        <end position="27"/>
    </location>
</feature>
<dbReference type="PANTHER" id="PTHR43357:SF4">
    <property type="entry name" value="INNER MEMBRANE ABC TRANSPORTER PERMEASE PROTEIN YDCV"/>
    <property type="match status" value="1"/>
</dbReference>
<keyword evidence="4" id="KW-0997">Cell inner membrane</keyword>
<dbReference type="PANTHER" id="PTHR43357">
    <property type="entry name" value="INNER MEMBRANE ABC TRANSPORTER PERMEASE PROTEIN YDCV"/>
    <property type="match status" value="1"/>
</dbReference>
<gene>
    <name evidence="10" type="ORF">ACFQFQ_27525</name>
</gene>
<dbReference type="PROSITE" id="PS50928">
    <property type="entry name" value="ABC_TM1"/>
    <property type="match status" value="1"/>
</dbReference>
<evidence type="ECO:0000256" key="4">
    <source>
        <dbReference type="ARBA" id="ARBA00022519"/>
    </source>
</evidence>
<organism evidence="10 11">
    <name type="scientific">Sulfitobacter porphyrae</name>
    <dbReference type="NCBI Taxonomy" id="1246864"/>
    <lineage>
        <taxon>Bacteria</taxon>
        <taxon>Pseudomonadati</taxon>
        <taxon>Pseudomonadota</taxon>
        <taxon>Alphaproteobacteria</taxon>
        <taxon>Rhodobacterales</taxon>
        <taxon>Roseobacteraceae</taxon>
        <taxon>Sulfitobacter</taxon>
    </lineage>
</organism>
<sequence>MLFDAIIVAFFAVAFVLPFLQILIGSLQPYFGLYTKLTTANYVAVIKDRDTLDALVSSLLISVGGGFLVVTLSFVMIYVMQRSKSRPTVALLKILSWLPATAPGIVLSIAFVWAYLSSPLVRSLYGTPFLMLIALVIAHVPIAARACEGIIVQVSTSLDEAARVSGAGPWRAAAEITARLCTPSLLGAWLLISLAISGALDVVMMLQTTNTQMVATLSYSMFNNGDVAEAAALYVLFIGLLIAFMAALIGLMILLRTAASGFHWSGKAARPLAMEKTDV</sequence>
<comment type="subcellular location">
    <subcellularLocation>
        <location evidence="1">Cell inner membrane</location>
        <topology evidence="1">Multi-pass membrane protein</topology>
    </subcellularLocation>
    <subcellularLocation>
        <location evidence="8">Cell membrane</location>
        <topology evidence="8">Multi-pass membrane protein</topology>
    </subcellularLocation>
</comment>
<evidence type="ECO:0000256" key="3">
    <source>
        <dbReference type="ARBA" id="ARBA00022475"/>
    </source>
</evidence>
<feature type="transmembrane region" description="Helical" evidence="8">
    <location>
        <begin position="59"/>
        <end position="79"/>
    </location>
</feature>
<dbReference type="Gene3D" id="1.10.3720.10">
    <property type="entry name" value="MetI-like"/>
    <property type="match status" value="1"/>
</dbReference>
<comment type="similarity">
    <text evidence="8">Belongs to the binding-protein-dependent transport system permease family.</text>
</comment>
<feature type="transmembrane region" description="Helical" evidence="8">
    <location>
        <begin position="231"/>
        <end position="255"/>
    </location>
</feature>
<name>A0ABW2B9N3_9RHOB</name>
<evidence type="ECO:0000259" key="9">
    <source>
        <dbReference type="PROSITE" id="PS50928"/>
    </source>
</evidence>
<dbReference type="Proteomes" id="UP001596353">
    <property type="component" value="Unassembled WGS sequence"/>
</dbReference>
<dbReference type="CDD" id="cd06261">
    <property type="entry name" value="TM_PBP2"/>
    <property type="match status" value="1"/>
</dbReference>
<keyword evidence="6 8" id="KW-1133">Transmembrane helix</keyword>
<accession>A0ABW2B9N3</accession>
<evidence type="ECO:0000256" key="5">
    <source>
        <dbReference type="ARBA" id="ARBA00022692"/>
    </source>
</evidence>
<evidence type="ECO:0000256" key="1">
    <source>
        <dbReference type="ARBA" id="ARBA00004429"/>
    </source>
</evidence>
<evidence type="ECO:0000313" key="10">
    <source>
        <dbReference type="EMBL" id="MFC6762439.1"/>
    </source>
</evidence>
<feature type="transmembrane region" description="Helical" evidence="8">
    <location>
        <begin position="91"/>
        <end position="116"/>
    </location>
</feature>
<feature type="transmembrane region" description="Helical" evidence="8">
    <location>
        <begin position="185"/>
        <end position="206"/>
    </location>
</feature>
<feature type="transmembrane region" description="Helical" evidence="8">
    <location>
        <begin position="128"/>
        <end position="147"/>
    </location>
</feature>
<dbReference type="InterPro" id="IPR000515">
    <property type="entry name" value="MetI-like"/>
</dbReference>
<evidence type="ECO:0000256" key="8">
    <source>
        <dbReference type="RuleBase" id="RU363032"/>
    </source>
</evidence>
<proteinExistence type="inferred from homology"/>
<keyword evidence="5 8" id="KW-0812">Transmembrane</keyword>
<dbReference type="Pfam" id="PF00528">
    <property type="entry name" value="BPD_transp_1"/>
    <property type="match status" value="1"/>
</dbReference>
<protein>
    <submittedName>
        <fullName evidence="10">ABC transporter permease</fullName>
    </submittedName>
</protein>
<keyword evidence="2 8" id="KW-0813">Transport</keyword>
<keyword evidence="3" id="KW-1003">Cell membrane</keyword>